<keyword evidence="12" id="KW-1185">Reference proteome</keyword>
<dbReference type="InterPro" id="IPR000262">
    <property type="entry name" value="FMN-dep_DH"/>
</dbReference>
<dbReference type="PANTHER" id="PTHR10578">
    <property type="entry name" value="S -2-HYDROXY-ACID OXIDASE-RELATED"/>
    <property type="match status" value="1"/>
</dbReference>
<dbReference type="Proteomes" id="UP000247612">
    <property type="component" value="Unassembled WGS sequence"/>
</dbReference>
<evidence type="ECO:0000256" key="4">
    <source>
        <dbReference type="ARBA" id="ARBA00023002"/>
    </source>
</evidence>
<gene>
    <name evidence="11" type="ORF">DES51_10976</name>
</gene>
<feature type="binding site" evidence="9">
    <location>
        <begin position="267"/>
        <end position="271"/>
    </location>
    <ligand>
        <name>FMN</name>
        <dbReference type="ChEBI" id="CHEBI:58210"/>
    </ligand>
</feature>
<evidence type="ECO:0000256" key="3">
    <source>
        <dbReference type="ARBA" id="ARBA00022643"/>
    </source>
</evidence>
<dbReference type="EMBL" id="QJKH01000009">
    <property type="protein sequence ID" value="PXX77824.1"/>
    <property type="molecule type" value="Genomic_DNA"/>
</dbReference>
<dbReference type="PANTHER" id="PTHR10578:SF107">
    <property type="entry name" value="2-HYDROXYACID OXIDASE 1"/>
    <property type="match status" value="1"/>
</dbReference>
<evidence type="ECO:0000256" key="7">
    <source>
        <dbReference type="ARBA" id="ARBA00048754"/>
    </source>
</evidence>
<comment type="caution">
    <text evidence="11">The sequence shown here is derived from an EMBL/GenBank/DDBJ whole genome shotgun (WGS) entry which is preliminary data.</text>
</comment>
<evidence type="ECO:0000256" key="1">
    <source>
        <dbReference type="ARBA" id="ARBA00001917"/>
    </source>
</evidence>
<comment type="similarity">
    <text evidence="5">Belongs to the FMN-dependent alpha-hydroxy acid dehydrogenase family.</text>
</comment>
<dbReference type="GO" id="GO:0016491">
    <property type="term" value="F:oxidoreductase activity"/>
    <property type="evidence" value="ECO:0007669"/>
    <property type="project" value="UniProtKB-KW"/>
</dbReference>
<name>A0A318KI92_9FIRM</name>
<comment type="cofactor">
    <cofactor evidence="1">
        <name>FMN</name>
        <dbReference type="ChEBI" id="CHEBI:58210"/>
    </cofactor>
</comment>
<dbReference type="PIRSF" id="PIRSF000138">
    <property type="entry name" value="Al-hdrx_acd_dh"/>
    <property type="match status" value="1"/>
</dbReference>
<feature type="binding site" evidence="9">
    <location>
        <position position="212"/>
    </location>
    <ligand>
        <name>FMN</name>
        <dbReference type="ChEBI" id="CHEBI:58210"/>
    </ligand>
</feature>
<reference evidence="11 12" key="1">
    <citation type="submission" date="2018-05" db="EMBL/GenBank/DDBJ databases">
        <title>Genomic Encyclopedia of Type Strains, Phase IV (KMG-IV): sequencing the most valuable type-strain genomes for metagenomic binning, comparative biology and taxonomic classification.</title>
        <authorList>
            <person name="Goeker M."/>
        </authorList>
    </citation>
    <scope>NUCLEOTIDE SEQUENCE [LARGE SCALE GENOMIC DNA]</scope>
    <source>
        <strain evidence="11 12">JC118</strain>
    </source>
</reference>
<accession>A0A318KI92</accession>
<dbReference type="GO" id="GO:0010181">
    <property type="term" value="F:FMN binding"/>
    <property type="evidence" value="ECO:0007669"/>
    <property type="project" value="InterPro"/>
</dbReference>
<organism evidence="11 12">
    <name type="scientific">Dielma fastidiosa</name>
    <dbReference type="NCBI Taxonomy" id="1034346"/>
    <lineage>
        <taxon>Bacteria</taxon>
        <taxon>Bacillati</taxon>
        <taxon>Bacillota</taxon>
        <taxon>Erysipelotrichia</taxon>
        <taxon>Erysipelotrichales</taxon>
        <taxon>Erysipelotrichaceae</taxon>
        <taxon>Dielma</taxon>
    </lineage>
</organism>
<keyword evidence="11" id="KW-0413">Isomerase</keyword>
<proteinExistence type="inferred from homology"/>
<keyword evidence="3 9" id="KW-0288">FMN</keyword>
<keyword evidence="4" id="KW-0560">Oxidoreductase</keyword>
<dbReference type="AlphaFoldDB" id="A0A318KI92"/>
<feature type="binding site" evidence="9">
    <location>
        <begin position="290"/>
        <end position="291"/>
    </location>
    <ligand>
        <name>FMN</name>
        <dbReference type="ChEBI" id="CHEBI:58210"/>
    </ligand>
</feature>
<feature type="binding site" evidence="9">
    <location>
        <position position="234"/>
    </location>
    <ligand>
        <name>FMN</name>
        <dbReference type="ChEBI" id="CHEBI:58210"/>
    </ligand>
</feature>
<evidence type="ECO:0000313" key="11">
    <source>
        <dbReference type="EMBL" id="PXX77824.1"/>
    </source>
</evidence>
<feature type="domain" description="FMN hydroxy acid dehydrogenase" evidence="10">
    <location>
        <begin position="36"/>
        <end position="341"/>
    </location>
</feature>
<dbReference type="PROSITE" id="PS51349">
    <property type="entry name" value="FMN_HYDROXY_ACID_DH_2"/>
    <property type="match status" value="1"/>
</dbReference>
<feature type="binding site" evidence="9">
    <location>
        <position position="236"/>
    </location>
    <ligand>
        <name>FMN</name>
        <dbReference type="ChEBI" id="CHEBI:58210"/>
    </ligand>
</feature>
<sequence>MESWNEVMASAKGKMSLCRACKNCNGIVCAGETPGCGGKGSGSSFMRNYNKLREICIRLDTIAGNDEISTASDFFGTPVSLPVYAAPIGGIKVNYGAEISEADYARELVEGCLAGGTLAFTGDGMNPSMFSDPVAYLKTKNGLGVPTVKPWDMQNMKWRIEEANDAGVLAVCSDIDASGLTGLRNSTTPVEYKSVEDLKQISACCQSPFIVKGILSVDGVMKALEANASGIVVSNHGGRVLDECLAGIEVLESIVKAVDGRMKVFVDGGFRSGNDVFKALALGADGVLIGRPFSHAVIGDGHEGVKLYIEKIQLELKEAMAMAGCKTIRDITRDCVTVNFR</sequence>
<keyword evidence="2 9" id="KW-0285">Flavoprotein</keyword>
<feature type="active site" description="Proton acceptor" evidence="8">
    <location>
        <position position="236"/>
    </location>
</feature>
<protein>
    <recommendedName>
        <fullName evidence="6">L-lactate oxidase</fullName>
    </recommendedName>
</protein>
<evidence type="ECO:0000256" key="9">
    <source>
        <dbReference type="PIRSR" id="PIRSR000138-2"/>
    </source>
</evidence>
<dbReference type="InterPro" id="IPR037396">
    <property type="entry name" value="FMN_HAD"/>
</dbReference>
<dbReference type="OrthoDB" id="9770452at2"/>
<evidence type="ECO:0000259" key="10">
    <source>
        <dbReference type="PROSITE" id="PS51349"/>
    </source>
</evidence>
<evidence type="ECO:0000256" key="2">
    <source>
        <dbReference type="ARBA" id="ARBA00022630"/>
    </source>
</evidence>
<dbReference type="SUPFAM" id="SSF51395">
    <property type="entry name" value="FMN-linked oxidoreductases"/>
    <property type="match status" value="1"/>
</dbReference>
<dbReference type="GO" id="GO:0016853">
    <property type="term" value="F:isomerase activity"/>
    <property type="evidence" value="ECO:0007669"/>
    <property type="project" value="UniProtKB-KW"/>
</dbReference>
<feature type="binding site" evidence="9">
    <location>
        <position position="239"/>
    </location>
    <ligand>
        <name>glyoxylate</name>
        <dbReference type="ChEBI" id="CHEBI:36655"/>
    </ligand>
</feature>
<evidence type="ECO:0000256" key="8">
    <source>
        <dbReference type="PIRSR" id="PIRSR000138-1"/>
    </source>
</evidence>
<dbReference type="STRING" id="1034346.GCA_000313565_02737"/>
<dbReference type="InterPro" id="IPR013785">
    <property type="entry name" value="Aldolase_TIM"/>
</dbReference>
<dbReference type="CDD" id="cd02809">
    <property type="entry name" value="alpha_hydroxyacid_oxid_FMN"/>
    <property type="match status" value="1"/>
</dbReference>
<evidence type="ECO:0000313" key="12">
    <source>
        <dbReference type="Proteomes" id="UP000247612"/>
    </source>
</evidence>
<evidence type="ECO:0000256" key="5">
    <source>
        <dbReference type="ARBA" id="ARBA00024042"/>
    </source>
</evidence>
<dbReference type="Pfam" id="PF01070">
    <property type="entry name" value="FMN_dh"/>
    <property type="match status" value="2"/>
</dbReference>
<comment type="catalytic activity">
    <reaction evidence="7">
        <text>(S)-lactate + O2 = pyruvate + H2O2</text>
        <dbReference type="Rhea" id="RHEA:55868"/>
        <dbReference type="ChEBI" id="CHEBI:15361"/>
        <dbReference type="ChEBI" id="CHEBI:15379"/>
        <dbReference type="ChEBI" id="CHEBI:16240"/>
        <dbReference type="ChEBI" id="CHEBI:16651"/>
    </reaction>
    <physiologicalReaction direction="left-to-right" evidence="7">
        <dbReference type="Rhea" id="RHEA:55869"/>
    </physiologicalReaction>
</comment>
<dbReference type="Gene3D" id="3.20.20.70">
    <property type="entry name" value="Aldolase class I"/>
    <property type="match status" value="1"/>
</dbReference>
<dbReference type="InterPro" id="IPR012133">
    <property type="entry name" value="Alpha-hydoxy_acid_DH_FMN"/>
</dbReference>
<dbReference type="RefSeq" id="WP_022939021.1">
    <property type="nucleotide sequence ID" value="NZ_CABKRQ010000007.1"/>
</dbReference>
<evidence type="ECO:0000256" key="6">
    <source>
        <dbReference type="ARBA" id="ARBA00029513"/>
    </source>
</evidence>